<name>A0ABW2YGT2_9GAMM</name>
<comment type="caution">
    <text evidence="1">The sequence shown here is derived from an EMBL/GenBank/DDBJ whole genome shotgun (WGS) entry which is preliminary data.</text>
</comment>
<reference evidence="2" key="1">
    <citation type="journal article" date="2019" name="Int. J. Syst. Evol. Microbiol.">
        <title>The Global Catalogue of Microorganisms (GCM) 10K type strain sequencing project: providing services to taxonomists for standard genome sequencing and annotation.</title>
        <authorList>
            <consortium name="The Broad Institute Genomics Platform"/>
            <consortium name="The Broad Institute Genome Sequencing Center for Infectious Disease"/>
            <person name="Wu L."/>
            <person name="Ma J."/>
        </authorList>
    </citation>
    <scope>NUCLEOTIDE SEQUENCE [LARGE SCALE GENOMIC DNA]</scope>
    <source>
        <strain evidence="2">CCUG 55585</strain>
    </source>
</reference>
<dbReference type="RefSeq" id="WP_386823920.1">
    <property type="nucleotide sequence ID" value="NZ_JBHTIF010000001.1"/>
</dbReference>
<accession>A0ABW2YGT2</accession>
<keyword evidence="2" id="KW-1185">Reference proteome</keyword>
<sequence>MSTVIEEMAFPLPEEVPEAFNVIIDMCVKSLQDAEEIEVVDWAKKIKDDLSSNEVMTAFEEGFDLSCRAIIEEFERGSESEVPLVISQVVSEMSWLKKRIQARPEDINNNLGLSEIALDSWKDLCEGHPAAKIAVSTIRELVQVAKLLSGGKGIAAEGNNGYVNLPAARRVVSSGTF</sequence>
<evidence type="ECO:0000313" key="1">
    <source>
        <dbReference type="EMBL" id="MFD0726300.1"/>
    </source>
</evidence>
<dbReference type="EMBL" id="JBHTIF010000001">
    <property type="protein sequence ID" value="MFD0726300.1"/>
    <property type="molecule type" value="Genomic_DNA"/>
</dbReference>
<organism evidence="1 2">
    <name type="scientific">Lysobacter brunescens</name>
    <dbReference type="NCBI Taxonomy" id="262323"/>
    <lineage>
        <taxon>Bacteria</taxon>
        <taxon>Pseudomonadati</taxon>
        <taxon>Pseudomonadota</taxon>
        <taxon>Gammaproteobacteria</taxon>
        <taxon>Lysobacterales</taxon>
        <taxon>Lysobacteraceae</taxon>
        <taxon>Lysobacter</taxon>
    </lineage>
</organism>
<evidence type="ECO:0000313" key="2">
    <source>
        <dbReference type="Proteomes" id="UP001597110"/>
    </source>
</evidence>
<protein>
    <submittedName>
        <fullName evidence="1">Uncharacterized protein</fullName>
    </submittedName>
</protein>
<dbReference type="Proteomes" id="UP001597110">
    <property type="component" value="Unassembled WGS sequence"/>
</dbReference>
<proteinExistence type="predicted"/>
<gene>
    <name evidence="1" type="ORF">ACFQ0E_11920</name>
</gene>